<comment type="similarity">
    <text evidence="1">Belongs to the EamA transporter family.</text>
</comment>
<keyword evidence="2" id="KW-1133">Transmembrane helix</keyword>
<dbReference type="STRING" id="926561.GCA_000379025_00858"/>
<feature type="transmembrane region" description="Helical" evidence="2">
    <location>
        <begin position="35"/>
        <end position="54"/>
    </location>
</feature>
<feature type="transmembrane region" description="Helical" evidence="2">
    <location>
        <begin position="127"/>
        <end position="145"/>
    </location>
</feature>
<dbReference type="InterPro" id="IPR000620">
    <property type="entry name" value="EamA_dom"/>
</dbReference>
<feature type="transmembrane region" description="Helical" evidence="2">
    <location>
        <begin position="205"/>
        <end position="225"/>
    </location>
</feature>
<sequence>MFDKDKIGYLFIIIAMLIWGSIGVFVRLLPYSSELIVFYRVLFAFLFLLLLSVLKKDLKLNLLIDNKLLLLGSGITLSLNWLFFFQAVKKTTIANATLSYYTSPVMVVLLSVLFLKERLRVREIISLLLGILGISIMIFSPKNLLLDGRVGIVYGLLAAFCYSLFTLSSKMITDLSAQKLTLIQTGIATIILFPIVLGYELPDLHSIVLLVIMGVLHTALALVLYIKGLRLSKVQDVGILSYLDPLSAILFAMLFLSEIPSLSTFIGGILILLSSYLVISKN</sequence>
<comment type="caution">
    <text evidence="4">The sequence shown here is derived from an EMBL/GenBank/DDBJ whole genome shotgun (WGS) entry which is preliminary data.</text>
</comment>
<feature type="transmembrane region" description="Helical" evidence="2">
    <location>
        <begin position="237"/>
        <end position="256"/>
    </location>
</feature>
<keyword evidence="5" id="KW-1185">Reference proteome</keyword>
<name>A0A4R8HQM8_9FIRM</name>
<evidence type="ECO:0000313" key="4">
    <source>
        <dbReference type="EMBL" id="TDX59301.1"/>
    </source>
</evidence>
<feature type="domain" description="EamA" evidence="3">
    <location>
        <begin position="7"/>
        <end position="138"/>
    </location>
</feature>
<keyword evidence="2" id="KW-0472">Membrane</keyword>
<organism evidence="4 5">
    <name type="scientific">Orenia marismortui</name>
    <dbReference type="NCBI Taxonomy" id="46469"/>
    <lineage>
        <taxon>Bacteria</taxon>
        <taxon>Bacillati</taxon>
        <taxon>Bacillota</taxon>
        <taxon>Clostridia</taxon>
        <taxon>Halanaerobiales</taxon>
        <taxon>Halobacteroidaceae</taxon>
        <taxon>Orenia</taxon>
    </lineage>
</organism>
<evidence type="ECO:0000259" key="3">
    <source>
        <dbReference type="Pfam" id="PF00892"/>
    </source>
</evidence>
<feature type="transmembrane region" description="Helical" evidence="2">
    <location>
        <begin position="7"/>
        <end position="29"/>
    </location>
</feature>
<feature type="transmembrane region" description="Helical" evidence="2">
    <location>
        <begin position="151"/>
        <end position="168"/>
    </location>
</feature>
<dbReference type="InterPro" id="IPR037185">
    <property type="entry name" value="EmrE-like"/>
</dbReference>
<feature type="transmembrane region" description="Helical" evidence="2">
    <location>
        <begin position="98"/>
        <end position="115"/>
    </location>
</feature>
<feature type="domain" description="EamA" evidence="3">
    <location>
        <begin position="150"/>
        <end position="279"/>
    </location>
</feature>
<dbReference type="EMBL" id="SOEG01000001">
    <property type="protein sequence ID" value="TDX59301.1"/>
    <property type="molecule type" value="Genomic_DNA"/>
</dbReference>
<reference evidence="4 5" key="1">
    <citation type="submission" date="2019-03" db="EMBL/GenBank/DDBJ databases">
        <title>Subsurface microbial communities from deep shales in Ohio and West Virginia, USA.</title>
        <authorList>
            <person name="Wrighton K."/>
        </authorList>
    </citation>
    <scope>NUCLEOTIDE SEQUENCE [LARGE SCALE GENOMIC DNA]</scope>
    <source>
        <strain evidence="4 5">MSL 6dP</strain>
    </source>
</reference>
<keyword evidence="2" id="KW-0812">Transmembrane</keyword>
<protein>
    <submittedName>
        <fullName evidence="4">RarD protein</fullName>
    </submittedName>
</protein>
<dbReference type="GO" id="GO:0016020">
    <property type="term" value="C:membrane"/>
    <property type="evidence" value="ECO:0007669"/>
    <property type="project" value="InterPro"/>
</dbReference>
<accession>A0A4R8HQM8</accession>
<gene>
    <name evidence="4" type="ORF">C7959_101188</name>
</gene>
<dbReference type="AlphaFoldDB" id="A0A4R8HQM8"/>
<feature type="transmembrane region" description="Helical" evidence="2">
    <location>
        <begin position="180"/>
        <end position="199"/>
    </location>
</feature>
<evidence type="ECO:0000256" key="1">
    <source>
        <dbReference type="ARBA" id="ARBA00007362"/>
    </source>
</evidence>
<dbReference type="PANTHER" id="PTHR22911">
    <property type="entry name" value="ACYL-MALONYL CONDENSING ENZYME-RELATED"/>
    <property type="match status" value="1"/>
</dbReference>
<feature type="transmembrane region" description="Helical" evidence="2">
    <location>
        <begin position="66"/>
        <end position="86"/>
    </location>
</feature>
<dbReference type="Pfam" id="PF00892">
    <property type="entry name" value="EamA"/>
    <property type="match status" value="2"/>
</dbReference>
<evidence type="ECO:0000313" key="5">
    <source>
        <dbReference type="Proteomes" id="UP000295832"/>
    </source>
</evidence>
<dbReference type="Proteomes" id="UP000295832">
    <property type="component" value="Unassembled WGS sequence"/>
</dbReference>
<feature type="transmembrane region" description="Helical" evidence="2">
    <location>
        <begin position="262"/>
        <end position="279"/>
    </location>
</feature>
<dbReference type="RefSeq" id="WP_134114344.1">
    <property type="nucleotide sequence ID" value="NZ_SOEG01000001.1"/>
</dbReference>
<proteinExistence type="inferred from homology"/>
<dbReference type="SUPFAM" id="SSF103481">
    <property type="entry name" value="Multidrug resistance efflux transporter EmrE"/>
    <property type="match status" value="2"/>
</dbReference>
<evidence type="ECO:0000256" key="2">
    <source>
        <dbReference type="SAM" id="Phobius"/>
    </source>
</evidence>